<proteinExistence type="predicted"/>
<dbReference type="Proteomes" id="UP000273641">
    <property type="component" value="Unassembled WGS sequence"/>
</dbReference>
<protein>
    <submittedName>
        <fullName evidence="2">Uncharacterized protein</fullName>
    </submittedName>
</protein>
<keyword evidence="1" id="KW-0175">Coiled coil</keyword>
<sequence length="304" mass="32747">MFNSKYKKEAIENFNKHMEIYKEKWNETIRASERLHNIRMSAFKLIKNAESYIESVSNKPEELIEFVEMISINRRIFQDDIEKLENSNNESSKKYGGLDEEKIYESEMYGAGVAGAGVAAGIGVATLGPSAAMAIATTFGTASTGIAISGLSGAAATNAALAWLGGGALAAGGGGMAAGNALLALAGPIGWAIGGSALLGGGLLANSKNKKVAEEAEEKTIELKKIINKLSKICKKVNDMCELTEELKLNLMFNLGVNTGYDCLDYNEMNNGQKNNYKNLTISTMDLSEKIIEKVDYDPEKCSR</sequence>
<comment type="caution">
    <text evidence="2">The sequence shown here is derived from an EMBL/GenBank/DDBJ whole genome shotgun (WGS) entry which is preliminary data.</text>
</comment>
<dbReference type="RefSeq" id="WP_124231008.1">
    <property type="nucleotide sequence ID" value="NZ_CATNWV010000001.1"/>
</dbReference>
<name>A0AAE8FSA5_CLOPF</name>
<dbReference type="AlphaFoldDB" id="A0AAE8FSA5"/>
<evidence type="ECO:0000313" key="2">
    <source>
        <dbReference type="EMBL" id="RQN24714.1"/>
    </source>
</evidence>
<dbReference type="EMBL" id="RQNR01000003">
    <property type="protein sequence ID" value="RQN24714.1"/>
    <property type="molecule type" value="Genomic_DNA"/>
</dbReference>
<gene>
    <name evidence="2" type="ORF">EHZ11_09200</name>
</gene>
<feature type="coiled-coil region" evidence="1">
    <location>
        <begin position="74"/>
        <end position="101"/>
    </location>
</feature>
<organism evidence="2 3">
    <name type="scientific">Clostridium perfringens</name>
    <dbReference type="NCBI Taxonomy" id="1502"/>
    <lineage>
        <taxon>Bacteria</taxon>
        <taxon>Bacillati</taxon>
        <taxon>Bacillota</taxon>
        <taxon>Clostridia</taxon>
        <taxon>Eubacteriales</taxon>
        <taxon>Clostridiaceae</taxon>
        <taxon>Clostridium</taxon>
    </lineage>
</organism>
<accession>A0AAE8FSA5</accession>
<evidence type="ECO:0000256" key="1">
    <source>
        <dbReference type="SAM" id="Coils"/>
    </source>
</evidence>
<evidence type="ECO:0000313" key="3">
    <source>
        <dbReference type="Proteomes" id="UP000273641"/>
    </source>
</evidence>
<reference evidence="2 3" key="1">
    <citation type="submission" date="2018-11" db="EMBL/GenBank/DDBJ databases">
        <title>Draft genome sequences of potential pathogenic Clostridium perfringens from environmental surface water in the North West Province, South Africa.</title>
        <authorList>
            <person name="Fourie J.C.J."/>
            <person name="Sanko T.J."/>
            <person name="Bezuidenhout C."/>
            <person name="Mienie C."/>
            <person name="Adeleke R."/>
        </authorList>
    </citation>
    <scope>NUCLEOTIDE SEQUENCE [LARGE SCALE GENOMIC DNA]</scope>
    <source>
        <strain evidence="2 3">SC4-C13</strain>
    </source>
</reference>